<dbReference type="SUPFAM" id="SSF47413">
    <property type="entry name" value="lambda repressor-like DNA-binding domains"/>
    <property type="match status" value="1"/>
</dbReference>
<sequence length="72" mass="8377">MPNFQSRFKELKDAKNVTYKEIADLLGLKVRAVQTYTEPNRFPDCPGLIKLADYFDVSLDYLVGRSDDPRRH</sequence>
<evidence type="ECO:0000313" key="3">
    <source>
        <dbReference type="Proteomes" id="UP000029431"/>
    </source>
</evidence>
<keyword evidence="3" id="KW-1185">Reference proteome</keyword>
<gene>
    <name evidence="2" type="ORF">ERIC2_c08460</name>
</gene>
<evidence type="ECO:0000313" key="2">
    <source>
        <dbReference type="EMBL" id="AHD04679.1"/>
    </source>
</evidence>
<dbReference type="RefSeq" id="WP_024093401.1">
    <property type="nucleotide sequence ID" value="NC_023134.1"/>
</dbReference>
<dbReference type="CDD" id="cd00093">
    <property type="entry name" value="HTH_XRE"/>
    <property type="match status" value="1"/>
</dbReference>
<evidence type="ECO:0000259" key="1">
    <source>
        <dbReference type="PROSITE" id="PS50943"/>
    </source>
</evidence>
<dbReference type="HOGENOM" id="CLU_066192_62_4_9"/>
<dbReference type="GO" id="GO:0003677">
    <property type="term" value="F:DNA binding"/>
    <property type="evidence" value="ECO:0007669"/>
    <property type="project" value="InterPro"/>
</dbReference>
<feature type="domain" description="HTH cro/C1-type" evidence="1">
    <location>
        <begin position="48"/>
        <end position="62"/>
    </location>
</feature>
<dbReference type="SMART" id="SM00530">
    <property type="entry name" value="HTH_XRE"/>
    <property type="match status" value="1"/>
</dbReference>
<dbReference type="PROSITE" id="PS50943">
    <property type="entry name" value="HTH_CROC1"/>
    <property type="match status" value="1"/>
</dbReference>
<proteinExistence type="predicted"/>
<dbReference type="eggNOG" id="COG1396">
    <property type="taxonomic scope" value="Bacteria"/>
</dbReference>
<dbReference type="AlphaFoldDB" id="V9W3Z1"/>
<dbReference type="InterPro" id="IPR001387">
    <property type="entry name" value="Cro/C1-type_HTH"/>
</dbReference>
<dbReference type="EMBL" id="CP003355">
    <property type="protein sequence ID" value="AHD04679.1"/>
    <property type="molecule type" value="Genomic_DNA"/>
</dbReference>
<accession>V9W3Z1</accession>
<dbReference type="Gene3D" id="1.10.260.40">
    <property type="entry name" value="lambda repressor-like DNA-binding domains"/>
    <property type="match status" value="1"/>
</dbReference>
<dbReference type="InterPro" id="IPR010982">
    <property type="entry name" value="Lambda_DNA-bd_dom_sf"/>
</dbReference>
<dbReference type="KEGG" id="plv:ERIC2_c08460"/>
<organism evidence="2 3">
    <name type="scientific">Paenibacillus larvae subsp. larvae DSM 25430</name>
    <dbReference type="NCBI Taxonomy" id="697284"/>
    <lineage>
        <taxon>Bacteria</taxon>
        <taxon>Bacillati</taxon>
        <taxon>Bacillota</taxon>
        <taxon>Bacilli</taxon>
        <taxon>Bacillales</taxon>
        <taxon>Paenibacillaceae</taxon>
        <taxon>Paenibacillus</taxon>
    </lineage>
</organism>
<dbReference type="Proteomes" id="UP000029431">
    <property type="component" value="Chromosome"/>
</dbReference>
<reference evidence="2 3" key="1">
    <citation type="journal article" date="2014" name="PLoS ONE">
        <title>How to Kill the Honey Bee Larva: Genomic Potential and Virulence Mechanisms of Paenibacillus larvae.</title>
        <authorList>
            <person name="Djukic M."/>
            <person name="Brzuszkiewicz E."/>
            <person name="Funfhaus A."/>
            <person name="Voss J."/>
            <person name="Gollnow K."/>
            <person name="Poppinga L."/>
            <person name="Liesegang H."/>
            <person name="Garcia-Gonzalez E."/>
            <person name="Genersch E."/>
            <person name="Daniel R."/>
        </authorList>
    </citation>
    <scope>NUCLEOTIDE SEQUENCE [LARGE SCALE GENOMIC DNA]</scope>
    <source>
        <strain evidence="2 3">DSM 25430</strain>
    </source>
</reference>
<protein>
    <recommendedName>
        <fullName evidence="1">HTH cro/C1-type domain-containing protein</fullName>
    </recommendedName>
</protein>
<name>V9W3Z1_9BACL</name>